<dbReference type="PANTHER" id="PTHR10788:SF106">
    <property type="entry name" value="BCDNA.GH08860"/>
    <property type="match status" value="1"/>
</dbReference>
<feature type="non-terminal residue" evidence="2">
    <location>
        <position position="1"/>
    </location>
</feature>
<dbReference type="SUPFAM" id="SSF53756">
    <property type="entry name" value="UDP-Glycosyltransferase/glycogen phosphorylase"/>
    <property type="match status" value="1"/>
</dbReference>
<dbReference type="Proteomes" id="UP000885792">
    <property type="component" value="Unassembled WGS sequence"/>
</dbReference>
<reference evidence="2" key="1">
    <citation type="journal article" date="2020" name="mSystems">
        <title>Genome- and Community-Level Interaction Insights into Carbon Utilization and Element Cycling Functions of Hydrothermarchaeota in Hydrothermal Sediment.</title>
        <authorList>
            <person name="Zhou Z."/>
            <person name="Liu Y."/>
            <person name="Xu W."/>
            <person name="Pan J."/>
            <person name="Luo Z.H."/>
            <person name="Li M."/>
        </authorList>
    </citation>
    <scope>NUCLEOTIDE SEQUENCE [LARGE SCALE GENOMIC DNA]</scope>
    <source>
        <strain evidence="2">HyVt-501</strain>
    </source>
</reference>
<dbReference type="InterPro" id="IPR001830">
    <property type="entry name" value="Glyco_trans_20"/>
</dbReference>
<comment type="similarity">
    <text evidence="1">Belongs to the glycosyltransferase 20 family.</text>
</comment>
<proteinExistence type="inferred from homology"/>
<accession>A0A7C5L255</accession>
<sequence length="396" mass="46493">TENFTMKQVPLTSADVSEYYYGFSNETLWPLSHMFLMRTRFNHNYWVGYRRVNRKFARGVMESYTGGAKILVNDYHLSLVPKLLRDMGVSDPIYFFWHIPFPPYFMLRFLPPRREILEGMLGADVIGFHTQHYVNNFLECVREILGAFSEGNTVYWDGRRIKVRAVPIGIDVAKWKRYSTDPKVVRYARNLKKNLGVEFVGIGVDRLDYTKGLEEKFRGIERFFEKYPSFRGKVSFIQIAAPTRTKLEDYMDIKRRTDEIVGMIEGRFGEPGWVPVYYYYKNYGDERLASLYRMADFALITPVIDGLNLVAKEYVASKNGAEGVLILSEFAGVSIQFREKALIVNPFDEDEIAEAIYMALKMRREEKRERMKILREIVEEKDVNWWLREFLKDVSA</sequence>
<dbReference type="GO" id="GO:0005992">
    <property type="term" value="P:trehalose biosynthetic process"/>
    <property type="evidence" value="ECO:0007669"/>
    <property type="project" value="InterPro"/>
</dbReference>
<dbReference type="CDD" id="cd03788">
    <property type="entry name" value="GT20_TPS"/>
    <property type="match status" value="1"/>
</dbReference>
<organism evidence="2">
    <name type="scientific">Aquifex aeolicus</name>
    <dbReference type="NCBI Taxonomy" id="63363"/>
    <lineage>
        <taxon>Bacteria</taxon>
        <taxon>Pseudomonadati</taxon>
        <taxon>Aquificota</taxon>
        <taxon>Aquificia</taxon>
        <taxon>Aquificales</taxon>
        <taxon>Aquificaceae</taxon>
        <taxon>Aquifex</taxon>
    </lineage>
</organism>
<gene>
    <name evidence="2" type="ORF">ENJ61_02285</name>
</gene>
<dbReference type="Gene3D" id="3.40.50.2000">
    <property type="entry name" value="Glycogen Phosphorylase B"/>
    <property type="match status" value="2"/>
</dbReference>
<dbReference type="Pfam" id="PF00982">
    <property type="entry name" value="Glyco_transf_20"/>
    <property type="match status" value="1"/>
</dbReference>
<evidence type="ECO:0000313" key="2">
    <source>
        <dbReference type="EMBL" id="HHJ63712.1"/>
    </source>
</evidence>
<name>A0A7C5L255_AQUAO</name>
<dbReference type="AlphaFoldDB" id="A0A7C5L255"/>
<dbReference type="PANTHER" id="PTHR10788">
    <property type="entry name" value="TREHALOSE-6-PHOSPHATE SYNTHASE"/>
    <property type="match status" value="1"/>
</dbReference>
<protein>
    <submittedName>
        <fullName evidence="2">Trehalose-6-phosphate synthase</fullName>
    </submittedName>
</protein>
<dbReference type="EMBL" id="DRNB01000082">
    <property type="protein sequence ID" value="HHJ63712.1"/>
    <property type="molecule type" value="Genomic_DNA"/>
</dbReference>
<evidence type="ECO:0000256" key="1">
    <source>
        <dbReference type="ARBA" id="ARBA00008799"/>
    </source>
</evidence>
<comment type="caution">
    <text evidence="2">The sequence shown here is derived from an EMBL/GenBank/DDBJ whole genome shotgun (WGS) entry which is preliminary data.</text>
</comment>
<dbReference type="GO" id="GO:0003825">
    <property type="term" value="F:alpha,alpha-trehalose-phosphate synthase (UDP-forming) activity"/>
    <property type="evidence" value="ECO:0007669"/>
    <property type="project" value="TreeGrafter"/>
</dbReference>